<name>I1X4K4_9BACT</name>
<reference evidence="1" key="1">
    <citation type="journal article" date="2012" name="ISME J.">
        <title>Roseobacter clade bacteria are abundant in coastal sediments and encode a novel combination of sulfur oxidation genes.</title>
        <authorList>
            <person name="Lenk S."/>
            <person name="Moraru C."/>
            <person name="Hahnke S."/>
            <person name="Arnds J."/>
            <person name="Richter M."/>
            <person name="Kube M."/>
            <person name="Reinhardt R."/>
            <person name="Brinkhoff T."/>
            <person name="Harder J."/>
            <person name="Amann R."/>
            <person name="Mussmann M."/>
        </authorList>
    </citation>
    <scope>NUCLEOTIDE SEQUENCE</scope>
</reference>
<accession>I1X4K4</accession>
<organism evidence="1">
    <name type="scientific">uncultured bacterium ws020C1</name>
    <dbReference type="NCBI Taxonomy" id="1131823"/>
    <lineage>
        <taxon>Bacteria</taxon>
        <taxon>environmental samples</taxon>
    </lineage>
</organism>
<dbReference type="EMBL" id="JQ256781">
    <property type="protein sequence ID" value="AFI78429.1"/>
    <property type="molecule type" value="Genomic_DNA"/>
</dbReference>
<evidence type="ECO:0000313" key="1">
    <source>
        <dbReference type="EMBL" id="AFI78429.1"/>
    </source>
</evidence>
<sequence length="85" mass="9486">MQVTLTQQLRPHASGLTARSVLEKFAAVQMLDVHIPTTDGRELVLTRYTEPERELKLLLERLNLELPAQPPPRITTAQVDAATSV</sequence>
<proteinExistence type="predicted"/>
<gene>
    <name evidence="1" type="ORF">ws020C1_0024</name>
</gene>
<dbReference type="AlphaFoldDB" id="I1X4K4"/>
<protein>
    <submittedName>
        <fullName evidence="1">Uncharacterized protein</fullName>
    </submittedName>
</protein>